<reference evidence="2" key="1">
    <citation type="submission" date="2023-10" db="EMBL/GenBank/DDBJ databases">
        <title>Genome assembly of Pristionchus species.</title>
        <authorList>
            <person name="Yoshida K."/>
            <person name="Sommer R.J."/>
        </authorList>
    </citation>
    <scope>NUCLEOTIDE SEQUENCE</scope>
    <source>
        <strain evidence="2">RS0144</strain>
    </source>
</reference>
<keyword evidence="3" id="KW-1185">Reference proteome</keyword>
<dbReference type="EMBL" id="BTSX01000003">
    <property type="protein sequence ID" value="GMS91507.1"/>
    <property type="molecule type" value="Genomic_DNA"/>
</dbReference>
<comment type="caution">
    <text evidence="2">The sequence shown here is derived from an EMBL/GenBank/DDBJ whole genome shotgun (WGS) entry which is preliminary data.</text>
</comment>
<protein>
    <submittedName>
        <fullName evidence="2">Uncharacterized protein</fullName>
    </submittedName>
</protein>
<evidence type="ECO:0000256" key="1">
    <source>
        <dbReference type="SAM" id="MobiDB-lite"/>
    </source>
</evidence>
<feature type="non-terminal residue" evidence="2">
    <location>
        <position position="1"/>
    </location>
</feature>
<organism evidence="2 3">
    <name type="scientific">Pristionchus entomophagus</name>
    <dbReference type="NCBI Taxonomy" id="358040"/>
    <lineage>
        <taxon>Eukaryota</taxon>
        <taxon>Metazoa</taxon>
        <taxon>Ecdysozoa</taxon>
        <taxon>Nematoda</taxon>
        <taxon>Chromadorea</taxon>
        <taxon>Rhabditida</taxon>
        <taxon>Rhabditina</taxon>
        <taxon>Diplogasteromorpha</taxon>
        <taxon>Diplogasteroidea</taxon>
        <taxon>Neodiplogasteridae</taxon>
        <taxon>Pristionchus</taxon>
    </lineage>
</organism>
<dbReference type="Proteomes" id="UP001432027">
    <property type="component" value="Unassembled WGS sequence"/>
</dbReference>
<sequence length="68" mass="8231">ARSLKRKISKKKESHHRSRSETYDASCSPVRQIRRTSTSKPPIPYHPNRRLPRMRRWRKGMRRFMAPS</sequence>
<name>A0AAV5T999_9BILA</name>
<gene>
    <name evidence="2" type="ORF">PENTCL1PPCAC_13682</name>
</gene>
<evidence type="ECO:0000313" key="2">
    <source>
        <dbReference type="EMBL" id="GMS91507.1"/>
    </source>
</evidence>
<proteinExistence type="predicted"/>
<feature type="region of interest" description="Disordered" evidence="1">
    <location>
        <begin position="1"/>
        <end position="53"/>
    </location>
</feature>
<feature type="compositionally biased region" description="Basic residues" evidence="1">
    <location>
        <begin position="1"/>
        <end position="18"/>
    </location>
</feature>
<evidence type="ECO:0000313" key="3">
    <source>
        <dbReference type="Proteomes" id="UP001432027"/>
    </source>
</evidence>
<dbReference type="AlphaFoldDB" id="A0AAV5T999"/>
<accession>A0AAV5T999</accession>